<evidence type="ECO:0000256" key="7">
    <source>
        <dbReference type="ARBA" id="ARBA00022967"/>
    </source>
</evidence>
<evidence type="ECO:0000256" key="5">
    <source>
        <dbReference type="ARBA" id="ARBA00022741"/>
    </source>
</evidence>
<accession>A0AAU9CW58</accession>
<keyword evidence="7" id="KW-1278">Translocase</keyword>
<dbReference type="AlphaFoldDB" id="A0AAU9CW58"/>
<dbReference type="Proteomes" id="UP001321861">
    <property type="component" value="Chromosome"/>
</dbReference>
<name>A0AAU9CW58_9LACO</name>
<sequence length="210" mass="23501">MLEIQNLTYQIDQEILFKDLSFTVEDGHSLLMTGPSGGGKSTILKIIARLVGIQKGEVSLNQQDIYDLPIETYRQRVSYAAQSAQLFGQTIRDNLDLPFLIRNLPIDQAKEKAGLEQMELSDKYLDKPINDLSGGEKQRVGVLRNLIFPPDVLLLDEISTGLDAKTKSKIWEFIDKLQAEHQFCLITVSHDQGEIDRAENKIVIGGGSDD</sequence>
<feature type="domain" description="ABC transporter" evidence="9">
    <location>
        <begin position="2"/>
        <end position="209"/>
    </location>
</feature>
<dbReference type="GO" id="GO:0016887">
    <property type="term" value="F:ATP hydrolysis activity"/>
    <property type="evidence" value="ECO:0007669"/>
    <property type="project" value="InterPro"/>
</dbReference>
<evidence type="ECO:0000256" key="3">
    <source>
        <dbReference type="ARBA" id="ARBA00022519"/>
    </source>
</evidence>
<keyword evidence="5" id="KW-0547">Nucleotide-binding</keyword>
<evidence type="ECO:0000313" key="11">
    <source>
        <dbReference type="Proteomes" id="UP001321861"/>
    </source>
</evidence>
<keyword evidence="2" id="KW-1003">Cell membrane</keyword>
<evidence type="ECO:0000256" key="1">
    <source>
        <dbReference type="ARBA" id="ARBA00022448"/>
    </source>
</evidence>
<evidence type="ECO:0000313" key="10">
    <source>
        <dbReference type="EMBL" id="BDR58222.1"/>
    </source>
</evidence>
<proteinExistence type="predicted"/>
<dbReference type="Pfam" id="PF00005">
    <property type="entry name" value="ABC_tran"/>
    <property type="match status" value="1"/>
</dbReference>
<dbReference type="Gene3D" id="3.40.50.300">
    <property type="entry name" value="P-loop containing nucleotide triphosphate hydrolases"/>
    <property type="match status" value="1"/>
</dbReference>
<gene>
    <name evidence="10" type="ORF">XA3_06630</name>
</gene>
<dbReference type="GO" id="GO:0005524">
    <property type="term" value="F:ATP binding"/>
    <property type="evidence" value="ECO:0007669"/>
    <property type="project" value="UniProtKB-KW"/>
</dbReference>
<evidence type="ECO:0000256" key="4">
    <source>
        <dbReference type="ARBA" id="ARBA00022592"/>
    </source>
</evidence>
<dbReference type="InterPro" id="IPR003593">
    <property type="entry name" value="AAA+_ATPase"/>
</dbReference>
<evidence type="ECO:0000256" key="6">
    <source>
        <dbReference type="ARBA" id="ARBA00022840"/>
    </source>
</evidence>
<dbReference type="PANTHER" id="PTHR43423:SF12">
    <property type="entry name" value="IRON EXPORT ATP-BINDING PROTEIN FETA-RELATED"/>
    <property type="match status" value="1"/>
</dbReference>
<keyword evidence="11" id="KW-1185">Reference proteome</keyword>
<evidence type="ECO:0000256" key="2">
    <source>
        <dbReference type="ARBA" id="ARBA00022475"/>
    </source>
</evidence>
<keyword evidence="6 10" id="KW-0067">ATP-binding</keyword>
<dbReference type="PROSITE" id="PS50893">
    <property type="entry name" value="ABC_TRANSPORTER_2"/>
    <property type="match status" value="1"/>
</dbReference>
<keyword evidence="1" id="KW-0813">Transport</keyword>
<keyword evidence="8" id="KW-0472">Membrane</keyword>
<reference evidence="10 11" key="1">
    <citation type="journal article" date="2023" name="Microbiol. Spectr.">
        <title>Symbiosis of Carpenter Bees with Uncharacterized Lactic Acid Bacteria Showing NAD Auxotrophy.</title>
        <authorList>
            <person name="Kawasaki S."/>
            <person name="Ozawa K."/>
            <person name="Mori T."/>
            <person name="Yamamoto A."/>
            <person name="Ito M."/>
            <person name="Ohkuma M."/>
            <person name="Sakamoto M."/>
            <person name="Matsutani M."/>
        </authorList>
    </citation>
    <scope>NUCLEOTIDE SEQUENCE [LARGE SCALE GENOMIC DNA]</scope>
    <source>
        <strain evidence="10 11">XA3</strain>
    </source>
</reference>
<protein>
    <submittedName>
        <fullName evidence="10">ABC transporter ATP-binding protein</fullName>
    </submittedName>
</protein>
<dbReference type="PROSITE" id="PS00211">
    <property type="entry name" value="ABC_TRANSPORTER_1"/>
    <property type="match status" value="1"/>
</dbReference>
<keyword evidence="4" id="KW-0592">Phosphate transport</keyword>
<dbReference type="RefSeq" id="WP_317636138.1">
    <property type="nucleotide sequence ID" value="NZ_AP026802.1"/>
</dbReference>
<dbReference type="KEGG" id="xap:XA3_06630"/>
<dbReference type="InterPro" id="IPR003439">
    <property type="entry name" value="ABC_transporter-like_ATP-bd"/>
</dbReference>
<organism evidence="10 11">
    <name type="scientific">Xylocopilactobacillus apicola</name>
    <dbReference type="NCBI Taxonomy" id="2932184"/>
    <lineage>
        <taxon>Bacteria</taxon>
        <taxon>Bacillati</taxon>
        <taxon>Bacillota</taxon>
        <taxon>Bacilli</taxon>
        <taxon>Lactobacillales</taxon>
        <taxon>Lactobacillaceae</taxon>
        <taxon>Xylocopilactobacillus</taxon>
    </lineage>
</organism>
<dbReference type="SUPFAM" id="SSF52540">
    <property type="entry name" value="P-loop containing nucleoside triphosphate hydrolases"/>
    <property type="match status" value="1"/>
</dbReference>
<dbReference type="PANTHER" id="PTHR43423">
    <property type="entry name" value="ABC TRANSPORTER I FAMILY MEMBER 17"/>
    <property type="match status" value="1"/>
</dbReference>
<dbReference type="SMART" id="SM00382">
    <property type="entry name" value="AAA"/>
    <property type="match status" value="1"/>
</dbReference>
<dbReference type="InterPro" id="IPR017871">
    <property type="entry name" value="ABC_transporter-like_CS"/>
</dbReference>
<dbReference type="GO" id="GO:0006817">
    <property type="term" value="P:phosphate ion transport"/>
    <property type="evidence" value="ECO:0007669"/>
    <property type="project" value="UniProtKB-KW"/>
</dbReference>
<keyword evidence="3" id="KW-0997">Cell inner membrane</keyword>
<dbReference type="EMBL" id="AP026802">
    <property type="protein sequence ID" value="BDR58222.1"/>
    <property type="molecule type" value="Genomic_DNA"/>
</dbReference>
<dbReference type="InterPro" id="IPR027417">
    <property type="entry name" value="P-loop_NTPase"/>
</dbReference>
<evidence type="ECO:0000259" key="9">
    <source>
        <dbReference type="PROSITE" id="PS50893"/>
    </source>
</evidence>
<evidence type="ECO:0000256" key="8">
    <source>
        <dbReference type="ARBA" id="ARBA00023136"/>
    </source>
</evidence>